<evidence type="ECO:0000313" key="2">
    <source>
        <dbReference type="Proteomes" id="UP000054375"/>
    </source>
</evidence>
<sequence length="72" mass="7357">MGALDADGLGAGAGGLWPGVVFSPFESVVGHLAFDDAGLAAQASVWQEPFEQVVLEPDEGSDQQLRGKSCPA</sequence>
<dbReference type="Proteomes" id="UP000054375">
    <property type="component" value="Unassembled WGS sequence"/>
</dbReference>
<reference evidence="1 2" key="1">
    <citation type="submission" date="2015-10" db="EMBL/GenBank/DDBJ databases">
        <title>Draft genome sequence of Streptomyces griseorubiginosus DSM 40469, type strain for the species Streptomyces griseorubiginosus.</title>
        <authorList>
            <person name="Ruckert C."/>
            <person name="Winkler A."/>
            <person name="Kalinowski J."/>
            <person name="Kampfer P."/>
            <person name="Glaeser S."/>
        </authorList>
    </citation>
    <scope>NUCLEOTIDE SEQUENCE [LARGE SCALE GENOMIC DNA]</scope>
    <source>
        <strain evidence="1 2">DSM 40469</strain>
    </source>
</reference>
<accession>A0A124HVV1</accession>
<name>A0A124HVV1_9ACTN</name>
<protein>
    <submittedName>
        <fullName evidence="1">Uncharacterized protein</fullName>
    </submittedName>
</protein>
<evidence type="ECO:0000313" key="1">
    <source>
        <dbReference type="EMBL" id="KUN59591.1"/>
    </source>
</evidence>
<proteinExistence type="predicted"/>
<gene>
    <name evidence="1" type="ORF">AQJ54_39925</name>
</gene>
<keyword evidence="2" id="KW-1185">Reference proteome</keyword>
<dbReference type="AlphaFoldDB" id="A0A124HVV1"/>
<organism evidence="1 2">
    <name type="scientific">Streptomyces griseorubiginosus</name>
    <dbReference type="NCBI Taxonomy" id="67304"/>
    <lineage>
        <taxon>Bacteria</taxon>
        <taxon>Bacillati</taxon>
        <taxon>Actinomycetota</taxon>
        <taxon>Actinomycetes</taxon>
        <taxon>Kitasatosporales</taxon>
        <taxon>Streptomycetaceae</taxon>
        <taxon>Streptomyces</taxon>
    </lineage>
</organism>
<comment type="caution">
    <text evidence="1">The sequence shown here is derived from an EMBL/GenBank/DDBJ whole genome shotgun (WGS) entry which is preliminary data.</text>
</comment>
<dbReference type="EMBL" id="LMWV01000036">
    <property type="protein sequence ID" value="KUN59591.1"/>
    <property type="molecule type" value="Genomic_DNA"/>
</dbReference>